<sequence>MEIPDIVNFEEVIRDVIPSGKKFVRCEKAFLTAPGENYASLMLGLTTVIQDKGNGDSKEEMIHSVAKLLAPCEFMRQFMNIPYTVRNELAFYQTIVPTLRNFQKEQGSSKSLQFLPDFHGGRLGLDKSKNTLDEHAILILENLKVPGYVLMDNELGLDLETTKLILSKMAELHGAFIALRETKKDVFEKKLLPYFDEFEIFQMAKNDGFMTCDVVVNAITDIIREDKQCSPYMDRIQKIIKSCVTNLHLPKNSAKFRQHVFASLIHDDLWVNNIMVKTHLNKVVDVKLVDWQLYEYGSVVEDILFFVCSSAQHDVLKDRFDDLFKFYHENLIDNLIELKCDVEKFSFDEFQKEMKTVASETAFFYMMMALPSIFPTGDNVLEVHEINREGMLRQVTQASDIGKRRIGLITYKFIEKGWI</sequence>
<evidence type="ECO:0000313" key="2">
    <source>
        <dbReference type="EMBL" id="KAJ3658365.1"/>
    </source>
</evidence>
<evidence type="ECO:0000313" key="3">
    <source>
        <dbReference type="Proteomes" id="UP001168821"/>
    </source>
</evidence>
<proteinExistence type="predicted"/>
<dbReference type="Gene3D" id="3.90.1200.10">
    <property type="match status" value="1"/>
</dbReference>
<dbReference type="Pfam" id="PF02958">
    <property type="entry name" value="EcKL"/>
    <property type="match status" value="1"/>
</dbReference>
<dbReference type="EMBL" id="JALNTZ010000003">
    <property type="protein sequence ID" value="KAJ3658365.1"/>
    <property type="molecule type" value="Genomic_DNA"/>
</dbReference>
<dbReference type="InterPro" id="IPR004119">
    <property type="entry name" value="EcKL"/>
</dbReference>
<dbReference type="SMART" id="SM00587">
    <property type="entry name" value="CHK"/>
    <property type="match status" value="1"/>
</dbReference>
<reference evidence="2" key="1">
    <citation type="journal article" date="2023" name="G3 (Bethesda)">
        <title>Whole genome assemblies of Zophobas morio and Tenebrio molitor.</title>
        <authorList>
            <person name="Kaur S."/>
            <person name="Stinson S.A."/>
            <person name="diCenzo G.C."/>
        </authorList>
    </citation>
    <scope>NUCLEOTIDE SEQUENCE</scope>
    <source>
        <strain evidence="2">QUZm001</strain>
    </source>
</reference>
<name>A0AA38IK07_9CUCU</name>
<dbReference type="InterPro" id="IPR011009">
    <property type="entry name" value="Kinase-like_dom_sf"/>
</dbReference>
<evidence type="ECO:0000259" key="1">
    <source>
        <dbReference type="SMART" id="SM00587"/>
    </source>
</evidence>
<dbReference type="AlphaFoldDB" id="A0AA38IK07"/>
<protein>
    <recommendedName>
        <fullName evidence="1">CHK kinase-like domain-containing protein</fullName>
    </recommendedName>
</protein>
<feature type="domain" description="CHK kinase-like" evidence="1">
    <location>
        <begin position="138"/>
        <end position="337"/>
    </location>
</feature>
<dbReference type="Proteomes" id="UP001168821">
    <property type="component" value="Unassembled WGS sequence"/>
</dbReference>
<comment type="caution">
    <text evidence="2">The sequence shown here is derived from an EMBL/GenBank/DDBJ whole genome shotgun (WGS) entry which is preliminary data.</text>
</comment>
<accession>A0AA38IK07</accession>
<gene>
    <name evidence="2" type="ORF">Zmor_010108</name>
</gene>
<dbReference type="PANTHER" id="PTHR11012">
    <property type="entry name" value="PROTEIN KINASE-LIKE DOMAIN-CONTAINING"/>
    <property type="match status" value="1"/>
</dbReference>
<keyword evidence="3" id="KW-1185">Reference proteome</keyword>
<dbReference type="SUPFAM" id="SSF56112">
    <property type="entry name" value="Protein kinase-like (PK-like)"/>
    <property type="match status" value="1"/>
</dbReference>
<dbReference type="InterPro" id="IPR015897">
    <property type="entry name" value="CHK_kinase-like"/>
</dbReference>
<dbReference type="PANTHER" id="PTHR11012:SF55">
    <property type="entry name" value="BHLH DOMAIN-CONTAINING PROTEIN"/>
    <property type="match status" value="1"/>
</dbReference>
<organism evidence="2 3">
    <name type="scientific">Zophobas morio</name>
    <dbReference type="NCBI Taxonomy" id="2755281"/>
    <lineage>
        <taxon>Eukaryota</taxon>
        <taxon>Metazoa</taxon>
        <taxon>Ecdysozoa</taxon>
        <taxon>Arthropoda</taxon>
        <taxon>Hexapoda</taxon>
        <taxon>Insecta</taxon>
        <taxon>Pterygota</taxon>
        <taxon>Neoptera</taxon>
        <taxon>Endopterygota</taxon>
        <taxon>Coleoptera</taxon>
        <taxon>Polyphaga</taxon>
        <taxon>Cucujiformia</taxon>
        <taxon>Tenebrionidae</taxon>
        <taxon>Zophobas</taxon>
    </lineage>
</organism>